<dbReference type="GO" id="GO:0016787">
    <property type="term" value="F:hydrolase activity"/>
    <property type="evidence" value="ECO:0007669"/>
    <property type="project" value="UniProtKB-KW"/>
</dbReference>
<name>B3QSK0_CHLT3</name>
<dbReference type="GO" id="GO:0046872">
    <property type="term" value="F:metal ion binding"/>
    <property type="evidence" value="ECO:0007669"/>
    <property type="project" value="UniProtKB-KW"/>
</dbReference>
<accession>B3QSK0</accession>
<evidence type="ECO:0000313" key="8">
    <source>
        <dbReference type="Proteomes" id="UP000001208"/>
    </source>
</evidence>
<keyword evidence="5" id="KW-0732">Signal</keyword>
<evidence type="ECO:0000313" key="7">
    <source>
        <dbReference type="EMBL" id="ACF14047.1"/>
    </source>
</evidence>
<dbReference type="Pfam" id="PF00149">
    <property type="entry name" value="Metallophos"/>
    <property type="match status" value="1"/>
</dbReference>
<feature type="signal peptide" evidence="5">
    <location>
        <begin position="1"/>
        <end position="22"/>
    </location>
</feature>
<feature type="chain" id="PRO_5002797770" evidence="5">
    <location>
        <begin position="23"/>
        <end position="559"/>
    </location>
</feature>
<keyword evidence="1" id="KW-0479">Metal-binding</keyword>
<dbReference type="PANTHER" id="PTHR42988:SF2">
    <property type="entry name" value="CYCLIC NUCLEOTIDE PHOSPHODIESTERASE CBUA0032-RELATED"/>
    <property type="match status" value="1"/>
</dbReference>
<evidence type="ECO:0000256" key="2">
    <source>
        <dbReference type="ARBA" id="ARBA00022801"/>
    </source>
</evidence>
<dbReference type="SUPFAM" id="SSF56300">
    <property type="entry name" value="Metallo-dependent phosphatases"/>
    <property type="match status" value="1"/>
</dbReference>
<protein>
    <submittedName>
        <fullName evidence="7">Metallophosphoesterase</fullName>
    </submittedName>
</protein>
<dbReference type="EMBL" id="CP001100">
    <property type="protein sequence ID" value="ACF14047.1"/>
    <property type="molecule type" value="Genomic_DNA"/>
</dbReference>
<feature type="domain" description="Calcineurin-like phosphoesterase" evidence="6">
    <location>
        <begin position="147"/>
        <end position="392"/>
    </location>
</feature>
<dbReference type="HOGENOM" id="CLU_033792_2_1_10"/>
<evidence type="ECO:0000259" key="6">
    <source>
        <dbReference type="Pfam" id="PF00149"/>
    </source>
</evidence>
<evidence type="ECO:0000256" key="5">
    <source>
        <dbReference type="SAM" id="SignalP"/>
    </source>
</evidence>
<evidence type="ECO:0000256" key="4">
    <source>
        <dbReference type="ARBA" id="ARBA00025742"/>
    </source>
</evidence>
<evidence type="ECO:0000256" key="3">
    <source>
        <dbReference type="ARBA" id="ARBA00023004"/>
    </source>
</evidence>
<dbReference type="PROSITE" id="PS51257">
    <property type="entry name" value="PROKAR_LIPOPROTEIN"/>
    <property type="match status" value="1"/>
</dbReference>
<dbReference type="InterPro" id="IPR004843">
    <property type="entry name" value="Calcineurin-like_PHP"/>
</dbReference>
<organism evidence="7 8">
    <name type="scientific">Chloroherpeton thalassium (strain ATCC 35110 / GB-78)</name>
    <dbReference type="NCBI Taxonomy" id="517418"/>
    <lineage>
        <taxon>Bacteria</taxon>
        <taxon>Pseudomonadati</taxon>
        <taxon>Chlorobiota</taxon>
        <taxon>Chlorobiia</taxon>
        <taxon>Chlorobiales</taxon>
        <taxon>Chloroherpetonaceae</taxon>
        <taxon>Chloroherpeton</taxon>
    </lineage>
</organism>
<keyword evidence="3" id="KW-0408">Iron</keyword>
<reference evidence="7 8" key="1">
    <citation type="submission" date="2008-06" db="EMBL/GenBank/DDBJ databases">
        <title>Complete sequence of Chloroherpeton thalassium ATCC 35110.</title>
        <authorList>
            <consortium name="US DOE Joint Genome Institute"/>
            <person name="Lucas S."/>
            <person name="Copeland A."/>
            <person name="Lapidus A."/>
            <person name="Glavina del Rio T."/>
            <person name="Dalin E."/>
            <person name="Tice H."/>
            <person name="Bruce D."/>
            <person name="Goodwin L."/>
            <person name="Pitluck S."/>
            <person name="Schmutz J."/>
            <person name="Larimer F."/>
            <person name="Land M."/>
            <person name="Hauser L."/>
            <person name="Kyrpides N."/>
            <person name="Mikhailova N."/>
            <person name="Liu Z."/>
            <person name="Li T."/>
            <person name="Zhao F."/>
            <person name="Overmann J."/>
            <person name="Bryant D.A."/>
            <person name="Richardson P."/>
        </authorList>
    </citation>
    <scope>NUCLEOTIDE SEQUENCE [LARGE SCALE GENOMIC DNA]</scope>
    <source>
        <strain evidence="8">ATCC 35110 / GB-78</strain>
    </source>
</reference>
<comment type="similarity">
    <text evidence="4">Belongs to the cyclic nucleotide phosphodiesterase class-III family.</text>
</comment>
<sequence>MKHVKLAFLASLVALFSFFVVGCDDDDSPTTSGESTAALTCSIDLSEAFANDFNITKVIFIVENESVSDSLELTISGTTASGTISKLKPGSYEVTILAYVGTELVATATGTGEATTDQTVTVTVTITYVKGNLDIEITFPTTVDELKMVVFSDPHFYDATLGTEGSDFEEYLASDRKLIVESEPILREVVDAIKASDVDIVLVPGDLTKDGEMQCHSKFASYMAELEADGKRVYVIPGNHDINNEYGAKGYTSSGSYSVPTITASNFTTIYYDYGYSEAIARDENSLSYIAELSDDVWLLGIDACRYSESAADNNVTGGKISDATMEWIKAELHEAKEQGKTVLGMMHHGILEHYTGQTDLFSEYVVEDWQTVYKTFADSGLKVVFTGHFHSNDIVKGTGSSSDAFVFDIETGSTVTYPCPYRMVTLSSNALLQIETRHVTDPDVNYSGVSFVDSAKTYLSEGLYTLALGMLVQNFGLTADAAQTPATLLAEAFMAHYAGDEDISNMSATNYYILENVLRPSTDATTQVLVSVLDALWTDNAPLDNNITINLNTGAVVE</sequence>
<dbReference type="AlphaFoldDB" id="B3QSK0"/>
<gene>
    <name evidence="7" type="ordered locus">Ctha_1589</name>
</gene>
<dbReference type="Gene3D" id="3.60.21.10">
    <property type="match status" value="1"/>
</dbReference>
<dbReference type="eggNOG" id="COG1409">
    <property type="taxonomic scope" value="Bacteria"/>
</dbReference>
<proteinExistence type="inferred from homology"/>
<dbReference type="InterPro" id="IPR029052">
    <property type="entry name" value="Metallo-depent_PP-like"/>
</dbReference>
<dbReference type="InterPro" id="IPR050884">
    <property type="entry name" value="CNP_phosphodiesterase-III"/>
</dbReference>
<dbReference type="PANTHER" id="PTHR42988">
    <property type="entry name" value="PHOSPHOHYDROLASE"/>
    <property type="match status" value="1"/>
</dbReference>
<dbReference type="OrthoDB" id="9816081at2"/>
<dbReference type="KEGG" id="cts:Ctha_1589"/>
<keyword evidence="8" id="KW-1185">Reference proteome</keyword>
<evidence type="ECO:0000256" key="1">
    <source>
        <dbReference type="ARBA" id="ARBA00022723"/>
    </source>
</evidence>
<dbReference type="RefSeq" id="WP_012500131.1">
    <property type="nucleotide sequence ID" value="NC_011026.1"/>
</dbReference>
<dbReference type="Proteomes" id="UP000001208">
    <property type="component" value="Chromosome"/>
</dbReference>
<dbReference type="STRING" id="517418.Ctha_1589"/>
<keyword evidence="2" id="KW-0378">Hydrolase</keyword>